<dbReference type="AlphaFoldDB" id="A0A8H9KVF8"/>
<proteinExistence type="predicted"/>
<accession>A0A8H9KVF8</accession>
<reference evidence="1" key="1">
    <citation type="journal article" date="2014" name="Int. J. Syst. Evol. Microbiol.">
        <title>Complete genome sequence of Corynebacterium casei LMG S-19264T (=DSM 44701T), isolated from a smear-ripened cheese.</title>
        <authorList>
            <consortium name="US DOE Joint Genome Institute (JGI-PGF)"/>
            <person name="Walter F."/>
            <person name="Albersmeier A."/>
            <person name="Kalinowski J."/>
            <person name="Ruckert C."/>
        </authorList>
    </citation>
    <scope>NUCLEOTIDE SEQUENCE</scope>
    <source>
        <strain evidence="1">CGMCC 1.15966</strain>
    </source>
</reference>
<dbReference type="Proteomes" id="UP000614460">
    <property type="component" value="Unassembled WGS sequence"/>
</dbReference>
<name>A0A8H9KVF8_9SPHI</name>
<organism evidence="1 2">
    <name type="scientific">Sphingobacterium cellulitidis</name>
    <dbReference type="NCBI Taxonomy" id="1768011"/>
    <lineage>
        <taxon>Bacteria</taxon>
        <taxon>Pseudomonadati</taxon>
        <taxon>Bacteroidota</taxon>
        <taxon>Sphingobacteriia</taxon>
        <taxon>Sphingobacteriales</taxon>
        <taxon>Sphingobacteriaceae</taxon>
        <taxon>Sphingobacterium</taxon>
    </lineage>
</organism>
<evidence type="ECO:0000313" key="2">
    <source>
        <dbReference type="Proteomes" id="UP000614460"/>
    </source>
</evidence>
<keyword evidence="2" id="KW-1185">Reference proteome</keyword>
<protein>
    <submittedName>
        <fullName evidence="1">Uncharacterized protein</fullName>
    </submittedName>
</protein>
<gene>
    <name evidence="1" type="ORF">GCM10011516_14290</name>
</gene>
<comment type="caution">
    <text evidence="1">The sequence shown here is derived from an EMBL/GenBank/DDBJ whole genome shotgun (WGS) entry which is preliminary data.</text>
</comment>
<evidence type="ECO:0000313" key="1">
    <source>
        <dbReference type="EMBL" id="GGE17728.1"/>
    </source>
</evidence>
<sequence>MDRILLLKRGLKLQSMKLEIPKIKIESLNTSESIIYQDLDNSLYGSELANKICHKLKQNPGEYEGLHFSHRDYCGLGIFYINQVYLLGVVNDGYGPNPIVASFDTDSEFENWLAQESDQSMSLYGTHFNNQTINRKRLDWYLEDNYSSSWNSYCLYLNSREDKG</sequence>
<dbReference type="EMBL" id="BMKM01000003">
    <property type="protein sequence ID" value="GGE17728.1"/>
    <property type="molecule type" value="Genomic_DNA"/>
</dbReference>
<reference evidence="1" key="2">
    <citation type="submission" date="2020-09" db="EMBL/GenBank/DDBJ databases">
        <authorList>
            <person name="Sun Q."/>
            <person name="Zhou Y."/>
        </authorList>
    </citation>
    <scope>NUCLEOTIDE SEQUENCE</scope>
    <source>
        <strain evidence="1">CGMCC 1.15966</strain>
    </source>
</reference>